<protein>
    <submittedName>
        <fullName evidence="7">Outer membrane protein OmpA</fullName>
    </submittedName>
</protein>
<feature type="domain" description="OmpA-like" evidence="6">
    <location>
        <begin position="517"/>
        <end position="639"/>
    </location>
</feature>
<dbReference type="InterPro" id="IPR011659">
    <property type="entry name" value="WD40"/>
</dbReference>
<feature type="chain" id="PRO_5011653624" evidence="5">
    <location>
        <begin position="21"/>
        <end position="641"/>
    </location>
</feature>
<dbReference type="InterPro" id="IPR036737">
    <property type="entry name" value="OmpA-like_sf"/>
</dbReference>
<reference evidence="7 8" key="1">
    <citation type="submission" date="2016-10" db="EMBL/GenBank/DDBJ databases">
        <authorList>
            <person name="de Groot N.N."/>
        </authorList>
    </citation>
    <scope>NUCLEOTIDE SEQUENCE [LARGE SCALE GENOMIC DNA]</scope>
    <source>
        <strain evidence="7 8">DSM 21019</strain>
    </source>
</reference>
<dbReference type="PRINTS" id="PR01021">
    <property type="entry name" value="OMPADOMAIN"/>
</dbReference>
<dbReference type="GO" id="GO:0009279">
    <property type="term" value="C:cell outer membrane"/>
    <property type="evidence" value="ECO:0007669"/>
    <property type="project" value="UniProtKB-SubCell"/>
</dbReference>
<dbReference type="OrthoDB" id="9809364at2"/>
<organism evidence="7 8">
    <name type="scientific">Robiginitalea myxolifaciens</name>
    <dbReference type="NCBI Taxonomy" id="400055"/>
    <lineage>
        <taxon>Bacteria</taxon>
        <taxon>Pseudomonadati</taxon>
        <taxon>Bacteroidota</taxon>
        <taxon>Flavobacteriia</taxon>
        <taxon>Flavobacteriales</taxon>
        <taxon>Flavobacteriaceae</taxon>
        <taxon>Robiginitalea</taxon>
    </lineage>
</organism>
<dbReference type="Pfam" id="PF07676">
    <property type="entry name" value="PD40"/>
    <property type="match status" value="2"/>
</dbReference>
<dbReference type="SUPFAM" id="SSF82171">
    <property type="entry name" value="DPP6 N-terminal domain-like"/>
    <property type="match status" value="1"/>
</dbReference>
<dbReference type="PANTHER" id="PTHR30329:SF21">
    <property type="entry name" value="LIPOPROTEIN YIAD-RELATED"/>
    <property type="match status" value="1"/>
</dbReference>
<evidence type="ECO:0000313" key="8">
    <source>
        <dbReference type="Proteomes" id="UP000199534"/>
    </source>
</evidence>
<dbReference type="STRING" id="400055.SAMN04490243_0591"/>
<keyword evidence="2 4" id="KW-0472">Membrane</keyword>
<dbReference type="InterPro" id="IPR011990">
    <property type="entry name" value="TPR-like_helical_dom_sf"/>
</dbReference>
<dbReference type="EMBL" id="FOYQ01000001">
    <property type="protein sequence ID" value="SFR32987.1"/>
    <property type="molecule type" value="Genomic_DNA"/>
</dbReference>
<keyword evidence="5" id="KW-0732">Signal</keyword>
<evidence type="ECO:0000313" key="7">
    <source>
        <dbReference type="EMBL" id="SFR32987.1"/>
    </source>
</evidence>
<dbReference type="SUPFAM" id="SSF48452">
    <property type="entry name" value="TPR-like"/>
    <property type="match status" value="1"/>
</dbReference>
<keyword evidence="8" id="KW-1185">Reference proteome</keyword>
<evidence type="ECO:0000256" key="5">
    <source>
        <dbReference type="SAM" id="SignalP"/>
    </source>
</evidence>
<dbReference type="PANTHER" id="PTHR30329">
    <property type="entry name" value="STATOR ELEMENT OF FLAGELLAR MOTOR COMPLEX"/>
    <property type="match status" value="1"/>
</dbReference>
<evidence type="ECO:0000256" key="3">
    <source>
        <dbReference type="ARBA" id="ARBA00023237"/>
    </source>
</evidence>
<dbReference type="RefSeq" id="WP_092980553.1">
    <property type="nucleotide sequence ID" value="NZ_FOYQ01000001.1"/>
</dbReference>
<proteinExistence type="predicted"/>
<dbReference type="SUPFAM" id="SSF103088">
    <property type="entry name" value="OmpA-like"/>
    <property type="match status" value="1"/>
</dbReference>
<gene>
    <name evidence="7" type="ORF">SAMN04490243_0591</name>
</gene>
<sequence length="641" mass="71578">MKRLWSITFILCSLCSVALAQKSSTGDRLYFEYNYAEAVEAYEQEARKAPLTPQQRLKLAESYFKLRQYGQSSEIYLELFKQDSVLGTADFNRMLQALSKTSNPERVKAYTRAGQSMLTGELMENATFNEAVLEQDLGSAEYEIFTLNINSTGGDFAPAFYGDDRLLFSSSRSQGEKEVYGPSGEAYMDVFVATLEAGGQARNPGPLDWLPELKYHEATPFYSPNLDAVFYVRSNTERGRMTFDENGKNSLAVALAFREGDLQLLLRDPATSFYYPYYDAERERLYFAADFEQGYGGTDIYYVATNQGRIMSSPVNLGPRINSPGNEIAPFVQDGSLYFASDVFYGFGGMDIYRAEMRGDDLFTIPVNLGPGINSRHDEFGLIVREEQGEGYLGYFSSNRPGGLGGDDLYGFRLSEAPGIKTLVFQGRVIDPIGNPLAGSRVRILDPAGNELQQVLSQEDGRYYAELPWREDVSLEISREKHAAALFDSQAILASQEEGGIGEVILAPLDAVVRDREGKKVLDIDRFLFPKGTTALTPDMLPKLDEAVAILRGFPNMVVRIEAHTDSRGSSRTNLQLSQRRAKAIEQYLLSQGVPAERIAEVEGLGESQIMNNCKEGVFCLEMLHNQNERYPLIVLNFNEL</sequence>
<dbReference type="AlphaFoldDB" id="A0A1I6FT55"/>
<feature type="signal peptide" evidence="5">
    <location>
        <begin position="1"/>
        <end position="20"/>
    </location>
</feature>
<dbReference type="InterPro" id="IPR050330">
    <property type="entry name" value="Bact_OuterMem_StrucFunc"/>
</dbReference>
<dbReference type="Gene3D" id="1.25.40.10">
    <property type="entry name" value="Tetratricopeptide repeat domain"/>
    <property type="match status" value="1"/>
</dbReference>
<dbReference type="PROSITE" id="PS51123">
    <property type="entry name" value="OMPA_2"/>
    <property type="match status" value="1"/>
</dbReference>
<evidence type="ECO:0000256" key="1">
    <source>
        <dbReference type="ARBA" id="ARBA00004442"/>
    </source>
</evidence>
<name>A0A1I6FT55_9FLAO</name>
<dbReference type="SUPFAM" id="SSF49464">
    <property type="entry name" value="Carboxypeptidase regulatory domain-like"/>
    <property type="match status" value="1"/>
</dbReference>
<dbReference type="Gene3D" id="3.30.1330.60">
    <property type="entry name" value="OmpA-like domain"/>
    <property type="match status" value="1"/>
</dbReference>
<dbReference type="InterPro" id="IPR008969">
    <property type="entry name" value="CarboxyPept-like_regulatory"/>
</dbReference>
<evidence type="ECO:0000256" key="4">
    <source>
        <dbReference type="PROSITE-ProRule" id="PRU00473"/>
    </source>
</evidence>
<dbReference type="Pfam" id="PF00691">
    <property type="entry name" value="OmpA"/>
    <property type="match status" value="1"/>
</dbReference>
<accession>A0A1I6FT55</accession>
<dbReference type="CDD" id="cd07185">
    <property type="entry name" value="OmpA_C-like"/>
    <property type="match status" value="1"/>
</dbReference>
<keyword evidence="3" id="KW-0998">Cell outer membrane</keyword>
<dbReference type="InterPro" id="IPR006665">
    <property type="entry name" value="OmpA-like"/>
</dbReference>
<comment type="subcellular location">
    <subcellularLocation>
        <location evidence="1">Cell outer membrane</location>
    </subcellularLocation>
</comment>
<evidence type="ECO:0000256" key="2">
    <source>
        <dbReference type="ARBA" id="ARBA00023136"/>
    </source>
</evidence>
<dbReference type="Proteomes" id="UP000199534">
    <property type="component" value="Unassembled WGS sequence"/>
</dbReference>
<dbReference type="InterPro" id="IPR006664">
    <property type="entry name" value="OMP_bac"/>
</dbReference>
<evidence type="ECO:0000259" key="6">
    <source>
        <dbReference type="PROSITE" id="PS51123"/>
    </source>
</evidence>